<dbReference type="AlphaFoldDB" id="U4KKF9"/>
<dbReference type="InterPro" id="IPR007392">
    <property type="entry name" value="GD_AH_second"/>
</dbReference>
<evidence type="ECO:0000313" key="5">
    <source>
        <dbReference type="Proteomes" id="UP000032740"/>
    </source>
</evidence>
<evidence type="ECO:0000313" key="4">
    <source>
        <dbReference type="EMBL" id="CCV64087.1"/>
    </source>
</evidence>
<evidence type="ECO:0000256" key="2">
    <source>
        <dbReference type="ARBA" id="ARBA00023239"/>
    </source>
</evidence>
<proteinExistence type="inferred from homology"/>
<evidence type="ECO:0000259" key="3">
    <source>
        <dbReference type="SMART" id="SM00858"/>
    </source>
</evidence>
<dbReference type="OrthoDB" id="9804574at2"/>
<dbReference type="EMBL" id="FO681347">
    <property type="protein sequence ID" value="CCV64087.1"/>
    <property type="molecule type" value="Genomic_DNA"/>
</dbReference>
<gene>
    <name evidence="4" type="primary">uxaA</name>
    <name evidence="4" type="ORF">BN85405100</name>
</gene>
<dbReference type="KEGG" id="apal:BN85405100"/>
<protein>
    <submittedName>
        <fullName evidence="4">Predicted altronate dehydratase</fullName>
    </submittedName>
</protein>
<dbReference type="Gene3D" id="2.30.130.110">
    <property type="match status" value="1"/>
</dbReference>
<dbReference type="CDD" id="cd11613">
    <property type="entry name" value="SAF_AH_GD"/>
    <property type="match status" value="1"/>
</dbReference>
<comment type="similarity">
    <text evidence="1">Belongs to the UxaA family.</text>
</comment>
<reference evidence="4 5" key="1">
    <citation type="journal article" date="2013" name="J. Mol. Microbiol. Biotechnol.">
        <title>Analysis of the Complete Genomes of Acholeplasma brassicae , A. palmae and A. laidlawii and Their Comparison to the Obligate Parasites from ' Candidatus Phytoplasma'.</title>
        <authorList>
            <person name="Kube M."/>
            <person name="Siewert C."/>
            <person name="Migdoll A.M."/>
            <person name="Duduk B."/>
            <person name="Holz S."/>
            <person name="Rabus R."/>
            <person name="Seemuller E."/>
            <person name="Mitrovic J."/>
            <person name="Muller I."/>
            <person name="Buttner C."/>
            <person name="Reinhardt R."/>
        </authorList>
    </citation>
    <scope>NUCLEOTIDE SEQUENCE [LARGE SCALE GENOMIC DNA]</scope>
    <source>
        <strain evidence="4 5">J233</strain>
    </source>
</reference>
<evidence type="ECO:0000256" key="1">
    <source>
        <dbReference type="ARBA" id="ARBA00010986"/>
    </source>
</evidence>
<dbReference type="RefSeq" id="WP_026657414.1">
    <property type="nucleotide sequence ID" value="NC_022538.1"/>
</dbReference>
<dbReference type="PANTHER" id="PTHR30536:SF5">
    <property type="entry name" value="ALTRONATE DEHYDRATASE"/>
    <property type="match status" value="1"/>
</dbReference>
<dbReference type="InterPro" id="IPR052172">
    <property type="entry name" value="UxaA_altronate/galactarate_dh"/>
</dbReference>
<dbReference type="InterPro" id="IPR044144">
    <property type="entry name" value="SAF_UxaA/GarD"/>
</dbReference>
<dbReference type="STRING" id="1318466.BN85405100"/>
<dbReference type="HOGENOM" id="CLU_029189_0_0_14"/>
<keyword evidence="2" id="KW-0456">Lyase</keyword>
<dbReference type="GO" id="GO:0016829">
    <property type="term" value="F:lyase activity"/>
    <property type="evidence" value="ECO:0007669"/>
    <property type="project" value="UniProtKB-KW"/>
</dbReference>
<dbReference type="SMART" id="SM00858">
    <property type="entry name" value="SAF"/>
    <property type="match status" value="1"/>
</dbReference>
<dbReference type="Pfam" id="PF08666">
    <property type="entry name" value="SAF"/>
    <property type="match status" value="1"/>
</dbReference>
<organism evidence="4 5">
    <name type="scientific">Alteracholeplasma palmae (strain ATCC 49389 / J233)</name>
    <name type="common">Acholeplasma palmae</name>
    <dbReference type="NCBI Taxonomy" id="1318466"/>
    <lineage>
        <taxon>Bacteria</taxon>
        <taxon>Bacillati</taxon>
        <taxon>Mycoplasmatota</taxon>
        <taxon>Mollicutes</taxon>
        <taxon>Acholeplasmatales</taxon>
        <taxon>Acholeplasmataceae</taxon>
        <taxon>Acholeplasma</taxon>
    </lineage>
</organism>
<dbReference type="Pfam" id="PF20629">
    <property type="entry name" value="GD_AH_C"/>
    <property type="match status" value="1"/>
</dbReference>
<sequence>MSKFLIINPNDNVMVSLEDVTKGSVVNGIEVLSDIVKGHKIALRDIKEGEDIVKYGSPIGHATEFIPKGAHVHVHNVKTNLGAKLEYDFKPEYPKYDVKPASRKINVYKRKNGDIGIRNELWIVPTVGCIVGQARQIANAFAKNHPELENYDGIHVFGHPFGCSQMGDDHVNTRETLQNISLHPNAGGVLILGLGCENNQIKEFKATYEYDSDKIKFLAMQEVSDEIEAATEILEELYENLITEKRSETDISELRIGLKCGGSDGFSGITANPLLGKISDYITYHGGTSVLTEVPEMFGAEKILMRRAKDEETFHKIVNLINDFKGYYEAHNQVIYENPSPGNKNGGITTLEDKSLGCTQKGGQSIVCDVLKHTQRLKTKGLNLISAPGNDLVSVTTLGMSGAHLVLFSTGRGTPFGGFIPTIKVSTNTDIYERKPKWIDFNAGSLVDGVPMDDLLENFVDFIVEVVNGKKTNNEKNDFREIAIFKDGVIL</sequence>
<dbReference type="PANTHER" id="PTHR30536">
    <property type="entry name" value="ALTRONATE/GALACTARATE DEHYDRATASE"/>
    <property type="match status" value="1"/>
</dbReference>
<dbReference type="Pfam" id="PF04295">
    <property type="entry name" value="GD_AH_second"/>
    <property type="match status" value="1"/>
</dbReference>
<dbReference type="InterPro" id="IPR013974">
    <property type="entry name" value="SAF"/>
</dbReference>
<keyword evidence="5" id="KW-1185">Reference proteome</keyword>
<feature type="domain" description="SAF" evidence="3">
    <location>
        <begin position="11"/>
        <end position="78"/>
    </location>
</feature>
<dbReference type="Proteomes" id="UP000032740">
    <property type="component" value="Chromosome"/>
</dbReference>
<dbReference type="InterPro" id="IPR048332">
    <property type="entry name" value="GD_AH_C"/>
</dbReference>
<dbReference type="GO" id="GO:0019698">
    <property type="term" value="P:D-galacturonate catabolic process"/>
    <property type="evidence" value="ECO:0007669"/>
    <property type="project" value="TreeGrafter"/>
</dbReference>
<accession>U4KKF9</accession>
<name>U4KKF9_ALTPJ</name>